<dbReference type="PANTHER" id="PTHR10073">
    <property type="entry name" value="DNA MISMATCH REPAIR PROTEIN MLH, PMS, MUTL"/>
    <property type="match status" value="1"/>
</dbReference>
<dbReference type="EMBL" id="CP111012">
    <property type="protein sequence ID" value="WAQ94905.1"/>
    <property type="molecule type" value="Genomic_DNA"/>
</dbReference>
<protein>
    <submittedName>
        <fullName evidence="4">PMS1-like protein</fullName>
    </submittedName>
</protein>
<dbReference type="SUPFAM" id="SSF54211">
    <property type="entry name" value="Ribosomal protein S5 domain 2-like"/>
    <property type="match status" value="1"/>
</dbReference>
<comment type="similarity">
    <text evidence="1">Belongs to the DNA mismatch repair MutL/HexB family.</text>
</comment>
<evidence type="ECO:0000313" key="4">
    <source>
        <dbReference type="EMBL" id="WAQ94905.1"/>
    </source>
</evidence>
<dbReference type="Gene3D" id="3.30.230.10">
    <property type="match status" value="1"/>
</dbReference>
<name>A0ABY7DDV1_MYAAR</name>
<dbReference type="InterPro" id="IPR036910">
    <property type="entry name" value="HMG_box_dom_sf"/>
</dbReference>
<dbReference type="InterPro" id="IPR002099">
    <property type="entry name" value="MutL/Mlh/PMS"/>
</dbReference>
<sequence>TVKLNKNKGIRIFAEKWKKHLLSLPPDTVRLLGSSQVITSVYSVVKELVENSFDAEATSLDVKLENYGLDRVEVRDNGSGIRLEWMPLVAQRHHTSKISSFSDLETVATYGFRGEAVGSLCSVSDLTITSKNRSEEVGHTFSFDHHGNITSQQPSHIAQVKKKKEELKKIEELLYAYGIIHPGARIILRHNKEIVWQKTGVPDTRAALSLVLGRSVVQLMEQHSVQDKDTNICVECFLPLSDSDVMATSRATNDRSFLAVNNRPVVLKELEKVLKQYYNHERSSESRHPVYFLHLKLSTSDLDINVDPNKTRVFLHCQAEVLKLLTGIFEKIYGPLQQDKPDKNKTKETFNDNLEHSTISNDSESSFDTMVEKHPSASFDKISTMVRSKWAELSEEERQTYETQGNSQMAELKKRVAAGKKLANKMDRRIQPVKGMPSIKDQLLSSHKKPEEPIKSVSVPFSLHHLRGRYKSGLRLTQPHSTANKRRKLIGPLKYYHGWVCIHGNLIQLVNPHRFEETVLHRELMENHIIPVSKLENPMGLTESSVGGEQLFQTLVKMIPPQTSHTYSYIDDIRLKANGFEVRCHQDGESRPVLELVSMATCMPTYGVPDLKEVLDLITNTGASSLYQARPLKVIYYLQGEAVRMI</sequence>
<dbReference type="InterPro" id="IPR014721">
    <property type="entry name" value="Ribsml_uS5_D2-typ_fold_subgr"/>
</dbReference>
<dbReference type="PANTHER" id="PTHR10073:SF54">
    <property type="entry name" value="PMS1 PROTEIN HOMOLOG 1"/>
    <property type="match status" value="1"/>
</dbReference>
<organism evidence="4 5">
    <name type="scientific">Mya arenaria</name>
    <name type="common">Soft-shell clam</name>
    <dbReference type="NCBI Taxonomy" id="6604"/>
    <lineage>
        <taxon>Eukaryota</taxon>
        <taxon>Metazoa</taxon>
        <taxon>Spiralia</taxon>
        <taxon>Lophotrochozoa</taxon>
        <taxon>Mollusca</taxon>
        <taxon>Bivalvia</taxon>
        <taxon>Autobranchia</taxon>
        <taxon>Heteroconchia</taxon>
        <taxon>Euheterodonta</taxon>
        <taxon>Imparidentia</taxon>
        <taxon>Neoheterodontei</taxon>
        <taxon>Myida</taxon>
        <taxon>Myoidea</taxon>
        <taxon>Myidae</taxon>
        <taxon>Mya</taxon>
    </lineage>
</organism>
<dbReference type="SUPFAM" id="SSF55874">
    <property type="entry name" value="ATPase domain of HSP90 chaperone/DNA topoisomerase II/histidine kinase"/>
    <property type="match status" value="1"/>
</dbReference>
<feature type="non-terminal residue" evidence="4">
    <location>
        <position position="646"/>
    </location>
</feature>
<dbReference type="Proteomes" id="UP001164746">
    <property type="component" value="Chromosome 1"/>
</dbReference>
<dbReference type="InterPro" id="IPR036890">
    <property type="entry name" value="HATPase_C_sf"/>
</dbReference>
<dbReference type="SUPFAM" id="SSF47095">
    <property type="entry name" value="HMG-box"/>
    <property type="match status" value="1"/>
</dbReference>
<evidence type="ECO:0000313" key="5">
    <source>
        <dbReference type="Proteomes" id="UP001164746"/>
    </source>
</evidence>
<keyword evidence="5" id="KW-1185">Reference proteome</keyword>
<dbReference type="Gene3D" id="1.10.30.10">
    <property type="entry name" value="High mobility group box domain"/>
    <property type="match status" value="1"/>
</dbReference>
<dbReference type="InterPro" id="IPR013507">
    <property type="entry name" value="DNA_mismatch_S5_2-like"/>
</dbReference>
<dbReference type="NCBIfam" id="TIGR00585">
    <property type="entry name" value="mutl"/>
    <property type="match status" value="1"/>
</dbReference>
<evidence type="ECO:0000256" key="1">
    <source>
        <dbReference type="ARBA" id="ARBA00006082"/>
    </source>
</evidence>
<accession>A0ABY7DDV1</accession>
<dbReference type="InterPro" id="IPR020568">
    <property type="entry name" value="Ribosomal_Su5_D2-typ_SF"/>
</dbReference>
<reference evidence="4" key="1">
    <citation type="submission" date="2022-11" db="EMBL/GenBank/DDBJ databases">
        <title>Centuries of genome instability and evolution in soft-shell clam transmissible cancer (bioRxiv).</title>
        <authorList>
            <person name="Hart S.F.M."/>
            <person name="Yonemitsu M.A."/>
            <person name="Giersch R.M."/>
            <person name="Beal B.F."/>
            <person name="Arriagada G."/>
            <person name="Davis B.W."/>
            <person name="Ostrander E.A."/>
            <person name="Goff S.P."/>
            <person name="Metzger M.J."/>
        </authorList>
    </citation>
    <scope>NUCLEOTIDE SEQUENCE</scope>
    <source>
        <strain evidence="4">MELC-2E11</strain>
        <tissue evidence="4">Siphon/mantle</tissue>
    </source>
</reference>
<feature type="domain" description="DNA mismatch repair protein S5" evidence="3">
    <location>
        <begin position="208"/>
        <end position="334"/>
    </location>
</feature>
<dbReference type="Pfam" id="PF01119">
    <property type="entry name" value="DNA_mis_repair"/>
    <property type="match status" value="1"/>
</dbReference>
<evidence type="ECO:0000259" key="3">
    <source>
        <dbReference type="SMART" id="SM01340"/>
    </source>
</evidence>
<dbReference type="Pfam" id="PF13589">
    <property type="entry name" value="HATPase_c_3"/>
    <property type="match status" value="1"/>
</dbReference>
<keyword evidence="2" id="KW-0227">DNA damage</keyword>
<dbReference type="Gene3D" id="3.30.565.10">
    <property type="entry name" value="Histidine kinase-like ATPase, C-terminal domain"/>
    <property type="match status" value="1"/>
</dbReference>
<evidence type="ECO:0000256" key="2">
    <source>
        <dbReference type="ARBA" id="ARBA00022763"/>
    </source>
</evidence>
<dbReference type="SMART" id="SM01340">
    <property type="entry name" value="DNA_mis_repair"/>
    <property type="match status" value="1"/>
</dbReference>
<dbReference type="InterPro" id="IPR038973">
    <property type="entry name" value="MutL/Mlh/Pms-like"/>
</dbReference>
<gene>
    <name evidence="4" type="ORF">MAR_007376</name>
</gene>
<proteinExistence type="inferred from homology"/>